<name>M5E4C0_MALS4</name>
<sequence length="138" mass="14783">MKFTTVFTIVSMIAVGIAQAAPTERAHETKARVQAENGLEKRGHGKMTWYGGGMLSAPACGGSAPKDDDLVVAVAHNGGYGSCNQKVRLHYQGKSVEATVRDYCEGCSFGHFDATKGLFKHFADLDKGVLTGLNYELL</sequence>
<dbReference type="PANTHER" id="PTHR31836">
    <property type="match status" value="1"/>
</dbReference>
<dbReference type="HOGENOM" id="CLU_1627787_0_0_1"/>
<dbReference type="InterPro" id="IPR036908">
    <property type="entry name" value="RlpA-like_sf"/>
</dbReference>
<proteinExistence type="predicted"/>
<dbReference type="OrthoDB" id="406505at2759"/>
<gene>
    <name evidence="2" type="ORF">MSYG_1467</name>
</gene>
<accession>M5E4C0</accession>
<organism evidence="2 3">
    <name type="scientific">Malassezia sympodialis (strain ATCC 42132)</name>
    <name type="common">Atopic eczema-associated yeast</name>
    <dbReference type="NCBI Taxonomy" id="1230383"/>
    <lineage>
        <taxon>Eukaryota</taxon>
        <taxon>Fungi</taxon>
        <taxon>Dikarya</taxon>
        <taxon>Basidiomycota</taxon>
        <taxon>Ustilaginomycotina</taxon>
        <taxon>Malasseziomycetes</taxon>
        <taxon>Malasseziales</taxon>
        <taxon>Malasseziaceae</taxon>
        <taxon>Malassezia</taxon>
    </lineage>
</organism>
<dbReference type="CDD" id="cd22191">
    <property type="entry name" value="DPBB_RlpA_EXP_N-like"/>
    <property type="match status" value="1"/>
</dbReference>
<evidence type="ECO:0000313" key="3">
    <source>
        <dbReference type="Proteomes" id="UP000186303"/>
    </source>
</evidence>
<dbReference type="Gene3D" id="2.40.40.10">
    <property type="entry name" value="RlpA-like domain"/>
    <property type="match status" value="1"/>
</dbReference>
<dbReference type="STRING" id="1230383.M5E4C0"/>
<keyword evidence="1" id="KW-0732">Signal</keyword>
<evidence type="ECO:0000313" key="2">
    <source>
        <dbReference type="EMBL" id="SHO77127.1"/>
    </source>
</evidence>
<dbReference type="KEGG" id="msym:MSY001_0184"/>
<keyword evidence="3" id="KW-1185">Reference proteome</keyword>
<dbReference type="RefSeq" id="XP_018738828.1">
    <property type="nucleotide sequence ID" value="XM_018883953.1"/>
</dbReference>
<dbReference type="InterPro" id="IPR051477">
    <property type="entry name" value="Expansin_CellWall"/>
</dbReference>
<dbReference type="EMBL" id="LT671822">
    <property type="protein sequence ID" value="SHO77127.1"/>
    <property type="molecule type" value="Genomic_DNA"/>
</dbReference>
<reference evidence="3" key="1">
    <citation type="journal article" date="2017" name="Nucleic Acids Res.">
        <title>Proteogenomics produces comprehensive and highly accurate protein-coding gene annotation in a complete genome assembly of Malassezia sympodialis.</title>
        <authorList>
            <person name="Zhu Y."/>
            <person name="Engstroem P.G."/>
            <person name="Tellgren-Roth C."/>
            <person name="Baudo C.D."/>
            <person name="Kennell J.C."/>
            <person name="Sun S."/>
            <person name="Billmyre R.B."/>
            <person name="Schroeder M.S."/>
            <person name="Andersson A."/>
            <person name="Holm T."/>
            <person name="Sigurgeirsson B."/>
            <person name="Wu G."/>
            <person name="Sankaranarayanan S.R."/>
            <person name="Siddharthan R."/>
            <person name="Sanyal K."/>
            <person name="Lundeberg J."/>
            <person name="Nystedt B."/>
            <person name="Boekhout T."/>
            <person name="Dawson T.L. Jr."/>
            <person name="Heitman J."/>
            <person name="Scheynius A."/>
            <person name="Lehtioe J."/>
        </authorList>
    </citation>
    <scope>NUCLEOTIDE SEQUENCE [LARGE SCALE GENOMIC DNA]</scope>
    <source>
        <strain evidence="3">ATCC 42132</strain>
    </source>
</reference>
<dbReference type="AlphaFoldDB" id="M5E4C0"/>
<dbReference type="PANTHER" id="PTHR31836:SF25">
    <property type="entry name" value="RLPA-LIKE PROTEIN DOUBLE-PSI BETA-BARREL DOMAIN-CONTAINING PROTEIN"/>
    <property type="match status" value="1"/>
</dbReference>
<protein>
    <submittedName>
        <fullName evidence="2">Uncharacterized protein</fullName>
    </submittedName>
</protein>
<dbReference type="SUPFAM" id="SSF50685">
    <property type="entry name" value="Barwin-like endoglucanases"/>
    <property type="match status" value="1"/>
</dbReference>
<dbReference type="VEuPathDB" id="FungiDB:MSYG_1467"/>
<dbReference type="OMA" id="TVRDYCE"/>
<dbReference type="Proteomes" id="UP000186303">
    <property type="component" value="Chromosome 2"/>
</dbReference>
<evidence type="ECO:0000256" key="1">
    <source>
        <dbReference type="ARBA" id="ARBA00022729"/>
    </source>
</evidence>